<dbReference type="EMBL" id="JAMZEJ010000001">
    <property type="protein sequence ID" value="MCQ8239494.1"/>
    <property type="molecule type" value="Genomic_DNA"/>
</dbReference>
<evidence type="ECO:0000256" key="7">
    <source>
        <dbReference type="ARBA" id="ARBA00023136"/>
    </source>
</evidence>
<comment type="similarity">
    <text evidence="2">Belongs to the autoinducer-2 exporter (AI-2E) (TC 2.A.86) family.</text>
</comment>
<name>A0ABT1VT28_9PROT</name>
<keyword evidence="11" id="KW-1185">Reference proteome</keyword>
<dbReference type="InterPro" id="IPR002549">
    <property type="entry name" value="AI-2E-like"/>
</dbReference>
<evidence type="ECO:0000313" key="11">
    <source>
        <dbReference type="Proteomes" id="UP001524547"/>
    </source>
</evidence>
<feature type="transmembrane region" description="Helical" evidence="9">
    <location>
        <begin position="251"/>
        <end position="270"/>
    </location>
</feature>
<accession>A0ABT1VT28</accession>
<feature type="region of interest" description="Disordered" evidence="8">
    <location>
        <begin position="470"/>
        <end position="511"/>
    </location>
</feature>
<dbReference type="Pfam" id="PF01594">
    <property type="entry name" value="AI-2E_transport"/>
    <property type="match status" value="1"/>
</dbReference>
<keyword evidence="7 9" id="KW-0472">Membrane</keyword>
<comment type="subcellular location">
    <subcellularLocation>
        <location evidence="1">Cell membrane</location>
        <topology evidence="1">Multi-pass membrane protein</topology>
    </subcellularLocation>
</comment>
<evidence type="ECO:0000256" key="2">
    <source>
        <dbReference type="ARBA" id="ARBA00009773"/>
    </source>
</evidence>
<keyword evidence="4" id="KW-1003">Cell membrane</keyword>
<evidence type="ECO:0000256" key="4">
    <source>
        <dbReference type="ARBA" id="ARBA00022475"/>
    </source>
</evidence>
<feature type="transmembrane region" description="Helical" evidence="9">
    <location>
        <begin position="58"/>
        <end position="77"/>
    </location>
</feature>
<keyword evidence="3" id="KW-0813">Transport</keyword>
<keyword evidence="5 9" id="KW-0812">Transmembrane</keyword>
<evidence type="ECO:0000256" key="8">
    <source>
        <dbReference type="SAM" id="MobiDB-lite"/>
    </source>
</evidence>
<keyword evidence="6 9" id="KW-1133">Transmembrane helix</keyword>
<evidence type="ECO:0000256" key="9">
    <source>
        <dbReference type="SAM" id="Phobius"/>
    </source>
</evidence>
<feature type="compositionally biased region" description="Low complexity" evidence="8">
    <location>
        <begin position="496"/>
        <end position="511"/>
    </location>
</feature>
<dbReference type="Proteomes" id="UP001524547">
    <property type="component" value="Unassembled WGS sequence"/>
</dbReference>
<feature type="transmembrane region" description="Helical" evidence="9">
    <location>
        <begin position="89"/>
        <end position="111"/>
    </location>
</feature>
<dbReference type="RefSeq" id="WP_422918230.1">
    <property type="nucleotide sequence ID" value="NZ_JAMZEJ010000001.1"/>
</dbReference>
<evidence type="ECO:0000256" key="6">
    <source>
        <dbReference type="ARBA" id="ARBA00022989"/>
    </source>
</evidence>
<feature type="transmembrane region" description="Helical" evidence="9">
    <location>
        <begin position="342"/>
        <end position="375"/>
    </location>
</feature>
<sequence>MPVAPAVPFSMPLNALPASPLPRARVPAADAPRAEKLTGIVVAVVAVAALYFGREVLIPITLSVLLSFVLAPLVALLRRLKLPRVPAVLLSVVAALGVLLMLGGVIGTQIASLSQDLPRYQSTIEHKVASVRGFAAAELRQLTARFSRETGDDSAETGVAPARVGGEKPMPVVVQQPTPTPVHLLQQVLGPILGPIETVGIVFVVAIFILLQREDLRDRLIRLFGSNDLLRTTAALDDAGSRLARYFLTQLGINTSFGVLVGIGLAVIGVPNPVLWGVLGGLLRFVPYIGSSIAAILPVALAAAVDPGWSMVIWTAALFLVTEGIMGQAVEPLVYGHSTGLSPVAVIVVAIFWSWIWGPIGLILSTPLTLCLVVVGRHVDRLEFLDVLLGDRPALTPVESFYQRLLAGDEDEMLRQAEALLRQRSLSSYYDDVVLKGLQLAAADMQRGGLHPERIEIINRTIGELVHELDGHDDADPASGPAEQPLAGRQREERAVPATPAPLADAPARDALPARWRGDSPVLCLAGRGPLDISAASILTQLLEKHGLGARVVTHHAVSREAMEALDPSGVAMVCVSYLDMSGNPTRLRSLLRRLRQKLPDVPVVVGLWPAAEVEGLAASPEVTALHNDAALRAELGADHYVSTLAEAVTACVSRAQEEASRLAA</sequence>
<gene>
    <name evidence="10" type="ORF">NFI88_01390</name>
</gene>
<dbReference type="PANTHER" id="PTHR21716:SF53">
    <property type="entry name" value="PERMEASE PERM-RELATED"/>
    <property type="match status" value="1"/>
</dbReference>
<organism evidence="10 11">
    <name type="scientific">Rhizosaccharibacter radicis</name>
    <dbReference type="NCBI Taxonomy" id="2782605"/>
    <lineage>
        <taxon>Bacteria</taxon>
        <taxon>Pseudomonadati</taxon>
        <taxon>Pseudomonadota</taxon>
        <taxon>Alphaproteobacteria</taxon>
        <taxon>Acetobacterales</taxon>
        <taxon>Acetobacteraceae</taxon>
        <taxon>Rhizosaccharibacter</taxon>
    </lineage>
</organism>
<reference evidence="10 11" key="1">
    <citation type="submission" date="2022-06" db="EMBL/GenBank/DDBJ databases">
        <title>Rhizosaccharibacter gen. nov. sp. nov. KSS12, endophytic bacteria isolated from sugarcane.</title>
        <authorList>
            <person name="Pitiwittayakul N."/>
        </authorList>
    </citation>
    <scope>NUCLEOTIDE SEQUENCE [LARGE SCALE GENOMIC DNA]</scope>
    <source>
        <strain evidence="10 11">KSS12</strain>
    </source>
</reference>
<proteinExistence type="inferred from homology"/>
<protein>
    <submittedName>
        <fullName evidence="10">AI-2E family transporter</fullName>
    </submittedName>
</protein>
<evidence type="ECO:0000256" key="3">
    <source>
        <dbReference type="ARBA" id="ARBA00022448"/>
    </source>
</evidence>
<comment type="caution">
    <text evidence="10">The sequence shown here is derived from an EMBL/GenBank/DDBJ whole genome shotgun (WGS) entry which is preliminary data.</text>
</comment>
<feature type="transmembrane region" description="Helical" evidence="9">
    <location>
        <begin position="192"/>
        <end position="211"/>
    </location>
</feature>
<evidence type="ECO:0000313" key="10">
    <source>
        <dbReference type="EMBL" id="MCQ8239494.1"/>
    </source>
</evidence>
<evidence type="ECO:0000256" key="5">
    <source>
        <dbReference type="ARBA" id="ARBA00022692"/>
    </source>
</evidence>
<evidence type="ECO:0000256" key="1">
    <source>
        <dbReference type="ARBA" id="ARBA00004651"/>
    </source>
</evidence>
<dbReference type="PANTHER" id="PTHR21716">
    <property type="entry name" value="TRANSMEMBRANE PROTEIN"/>
    <property type="match status" value="1"/>
</dbReference>